<proteinExistence type="predicted"/>
<protein>
    <submittedName>
        <fullName evidence="1">29298_t:CDS:1</fullName>
    </submittedName>
</protein>
<feature type="non-terminal residue" evidence="1">
    <location>
        <position position="170"/>
    </location>
</feature>
<comment type="caution">
    <text evidence="1">The sequence shown here is derived from an EMBL/GenBank/DDBJ whole genome shotgun (WGS) entry which is preliminary data.</text>
</comment>
<keyword evidence="2" id="KW-1185">Reference proteome</keyword>
<gene>
    <name evidence="1" type="ORF">GMARGA_LOCUS38582</name>
</gene>
<sequence length="170" mass="19744">SGMMRPTFDNLESHFMIVVLLRWWTFFKTLRGIVNQKDGMIILKKEIIKSIVKVEEKINKIWSIKQKDNESILIYTYRYETLVASIESICPMTYKEAKEWVLELEAKTGVERKETVRLDVNKVVEIGKTEIKKKNISEAESGKTSICYQQSANIGSNIAINDLNQCYQNE</sequence>
<evidence type="ECO:0000313" key="1">
    <source>
        <dbReference type="EMBL" id="CAG8847267.1"/>
    </source>
</evidence>
<accession>A0ABN7X5G2</accession>
<feature type="non-terminal residue" evidence="1">
    <location>
        <position position="1"/>
    </location>
</feature>
<organism evidence="1 2">
    <name type="scientific">Gigaspora margarita</name>
    <dbReference type="NCBI Taxonomy" id="4874"/>
    <lineage>
        <taxon>Eukaryota</taxon>
        <taxon>Fungi</taxon>
        <taxon>Fungi incertae sedis</taxon>
        <taxon>Mucoromycota</taxon>
        <taxon>Glomeromycotina</taxon>
        <taxon>Glomeromycetes</taxon>
        <taxon>Diversisporales</taxon>
        <taxon>Gigasporaceae</taxon>
        <taxon>Gigaspora</taxon>
    </lineage>
</organism>
<reference evidence="1 2" key="1">
    <citation type="submission" date="2021-06" db="EMBL/GenBank/DDBJ databases">
        <authorList>
            <person name="Kallberg Y."/>
            <person name="Tangrot J."/>
            <person name="Rosling A."/>
        </authorList>
    </citation>
    <scope>NUCLEOTIDE SEQUENCE [LARGE SCALE GENOMIC DNA]</scope>
    <source>
        <strain evidence="1 2">120-4 pot B 10/14</strain>
    </source>
</reference>
<evidence type="ECO:0000313" key="2">
    <source>
        <dbReference type="Proteomes" id="UP000789901"/>
    </source>
</evidence>
<dbReference type="EMBL" id="CAJVQB010086904">
    <property type="protein sequence ID" value="CAG8847267.1"/>
    <property type="molecule type" value="Genomic_DNA"/>
</dbReference>
<dbReference type="Proteomes" id="UP000789901">
    <property type="component" value="Unassembled WGS sequence"/>
</dbReference>
<name>A0ABN7X5G2_GIGMA</name>